<comment type="caution">
    <text evidence="2">The sequence shown here is derived from an EMBL/GenBank/DDBJ whole genome shotgun (WGS) entry which is preliminary data.</text>
</comment>
<feature type="region of interest" description="Disordered" evidence="1">
    <location>
        <begin position="1"/>
        <end position="58"/>
    </location>
</feature>
<reference evidence="2" key="1">
    <citation type="submission" date="2023-10" db="EMBL/GenBank/DDBJ databases">
        <authorList>
            <person name="Chen Y."/>
            <person name="Shah S."/>
            <person name="Dougan E. K."/>
            <person name="Thang M."/>
            <person name="Chan C."/>
        </authorList>
    </citation>
    <scope>NUCLEOTIDE SEQUENCE [LARGE SCALE GENOMIC DNA]</scope>
</reference>
<feature type="compositionally biased region" description="Basic residues" evidence="1">
    <location>
        <begin position="1"/>
        <end position="16"/>
    </location>
</feature>
<keyword evidence="3" id="KW-1185">Reference proteome</keyword>
<dbReference type="EMBL" id="CAUYUJ010015241">
    <property type="protein sequence ID" value="CAK0851459.1"/>
    <property type="molecule type" value="Genomic_DNA"/>
</dbReference>
<feature type="compositionally biased region" description="Basic and acidic residues" evidence="1">
    <location>
        <begin position="164"/>
        <end position="185"/>
    </location>
</feature>
<accession>A0ABN9TZQ0</accession>
<feature type="non-terminal residue" evidence="2">
    <location>
        <position position="1"/>
    </location>
</feature>
<evidence type="ECO:0000313" key="2">
    <source>
        <dbReference type="EMBL" id="CAK0851459.1"/>
    </source>
</evidence>
<sequence>RGTRRRTRRWRTKRGKGGANGGSERAPGPPERPPLARLRRASSRAAPASLSSHSRGRRAARLGARVMLNPACWLTPACMEPRFGPRHGSGTRRPALWWRWILAHCPQPLPLGCGAEKGDLQPAMTGGPNTSAGENDSLTANLRRGMKYGTAEPRKQRARRGRRHEGLEDELRQEAGEREREREGAAETIASKPRFGPLESRKTKIRPAAPASSEGTPRSHGAVDHLIRITRGWTDPPL</sequence>
<feature type="region of interest" description="Disordered" evidence="1">
    <location>
        <begin position="144"/>
        <end position="238"/>
    </location>
</feature>
<name>A0ABN9TZQ0_9DINO</name>
<gene>
    <name evidence="2" type="ORF">PCOR1329_LOCUS43613</name>
</gene>
<dbReference type="Proteomes" id="UP001189429">
    <property type="component" value="Unassembled WGS sequence"/>
</dbReference>
<feature type="compositionally biased region" description="Low complexity" evidence="1">
    <location>
        <begin position="43"/>
        <end position="53"/>
    </location>
</feature>
<organism evidence="2 3">
    <name type="scientific">Prorocentrum cordatum</name>
    <dbReference type="NCBI Taxonomy" id="2364126"/>
    <lineage>
        <taxon>Eukaryota</taxon>
        <taxon>Sar</taxon>
        <taxon>Alveolata</taxon>
        <taxon>Dinophyceae</taxon>
        <taxon>Prorocentrales</taxon>
        <taxon>Prorocentraceae</taxon>
        <taxon>Prorocentrum</taxon>
    </lineage>
</organism>
<feature type="non-terminal residue" evidence="2">
    <location>
        <position position="238"/>
    </location>
</feature>
<evidence type="ECO:0000256" key="1">
    <source>
        <dbReference type="SAM" id="MobiDB-lite"/>
    </source>
</evidence>
<evidence type="ECO:0000313" key="3">
    <source>
        <dbReference type="Proteomes" id="UP001189429"/>
    </source>
</evidence>
<protein>
    <submittedName>
        <fullName evidence="2">Uncharacterized protein</fullName>
    </submittedName>
</protein>
<proteinExistence type="predicted"/>